<name>A0AAI8M906_9BRAD</name>
<dbReference type="Proteomes" id="UP000007886">
    <property type="component" value="Chromosome"/>
</dbReference>
<accession>A0AAI8M906</accession>
<sequence>MTRLVLTTDSSAAGALEQAGLGDLVLTIERRLVWGPLPSGAELEAFFAPRTTQPHSLHWLDDTPRWRLQKLGVKHHGLIELFSDCDTVELWMGLDPNAQLILLWLLDHCRSEGVAVSELVIRRLDITVGDIDPQRLTELDQQAVRLTQDHLELASRAWRAYRAPTPRAVSELLNDDLSMLPQLGRCLLDLLEELPDVTTGLGATETRLLELVAPGNVQPVNVFPRHDTPDARPVFDYWEVGALLDGLARCPVPAVTGLDEGPFSLDMHNDHSRHARYKQSHLSLTDFGKAVLAGSEDFGRHNPIDRWWGGTHLTNDRLWRWDGQGHSLVAPA</sequence>
<gene>
    <name evidence="1" type="ORF">S23_24900</name>
</gene>
<evidence type="ECO:0000313" key="2">
    <source>
        <dbReference type="Proteomes" id="UP000007886"/>
    </source>
</evidence>
<protein>
    <recommendedName>
        <fullName evidence="3">DUF1835 domain-containing protein</fullName>
    </recommendedName>
</protein>
<proteinExistence type="predicted"/>
<dbReference type="EMBL" id="AP012279">
    <property type="protein sequence ID" value="BAL75703.1"/>
    <property type="molecule type" value="Genomic_DNA"/>
</dbReference>
<keyword evidence="2" id="KW-1185">Reference proteome</keyword>
<organism evidence="1 2">
    <name type="scientific">Bradyrhizobium cosmicum</name>
    <dbReference type="NCBI Taxonomy" id="1404864"/>
    <lineage>
        <taxon>Bacteria</taxon>
        <taxon>Pseudomonadati</taxon>
        <taxon>Pseudomonadota</taxon>
        <taxon>Alphaproteobacteria</taxon>
        <taxon>Hyphomicrobiales</taxon>
        <taxon>Nitrobacteraceae</taxon>
        <taxon>Bradyrhizobium</taxon>
    </lineage>
</organism>
<dbReference type="KEGG" id="brs:S23_24900"/>
<reference evidence="1 2" key="1">
    <citation type="journal article" date="2012" name="Microbes Environ.">
        <title>Complete genome sequence of Bradyrhizobium sp. S23321: insights into symbiosis evolution in soil oligotrophs.</title>
        <authorList>
            <person name="Okubo T."/>
            <person name="Tsukui T."/>
            <person name="Maita H."/>
            <person name="Okamoto S."/>
            <person name="Oshima K."/>
            <person name="Fujisawa T."/>
            <person name="Saito A."/>
            <person name="Futamata H."/>
            <person name="Hattori R."/>
            <person name="Shimomura Y."/>
            <person name="Haruta S."/>
            <person name="Morimoto S."/>
            <person name="Wang Y."/>
            <person name="Sakai Y."/>
            <person name="Hattori M."/>
            <person name="Aizawa S."/>
            <person name="Nagashima K.V.P."/>
            <person name="Masuda S."/>
            <person name="Hattori T."/>
            <person name="Yamashita A."/>
            <person name="Bao Z."/>
            <person name="Hayatsu M."/>
            <person name="Kajiya-Kanegae H."/>
            <person name="Yoshinaga I."/>
            <person name="Sakamoto K."/>
            <person name="Toyota K."/>
            <person name="Nakao M."/>
            <person name="Kohara M."/>
            <person name="Anda M."/>
            <person name="Niwa R."/>
            <person name="Jung-Hwan P."/>
            <person name="Sameshima-Saito R."/>
            <person name="Tokuda S."/>
            <person name="Yamamoto S."/>
            <person name="Yamamoto S."/>
            <person name="Yokoyama T."/>
            <person name="Akutsu T."/>
            <person name="Nakamura Y."/>
            <person name="Nakahira-Yanaka Y."/>
            <person name="Takada Hoshino Y."/>
            <person name="Hirakawa H."/>
            <person name="Mitsui H."/>
            <person name="Terasawa K."/>
            <person name="Itakura M."/>
            <person name="Sato S."/>
            <person name="Ikeda-Ohtsubo W."/>
            <person name="Sakakura N."/>
            <person name="Kaminuma E."/>
            <person name="Minamisawa K."/>
        </authorList>
    </citation>
    <scope>NUCLEOTIDE SEQUENCE [LARGE SCALE GENOMIC DNA]</scope>
    <source>
        <strain evidence="1 2">S23321</strain>
    </source>
</reference>
<dbReference type="AlphaFoldDB" id="A0AAI8M906"/>
<dbReference type="RefSeq" id="WP_015685029.1">
    <property type="nucleotide sequence ID" value="NC_017082.1"/>
</dbReference>
<evidence type="ECO:0000313" key="1">
    <source>
        <dbReference type="EMBL" id="BAL75703.1"/>
    </source>
</evidence>
<evidence type="ECO:0008006" key="3">
    <source>
        <dbReference type="Google" id="ProtNLM"/>
    </source>
</evidence>